<dbReference type="Proteomes" id="UP000243469">
    <property type="component" value="Unassembled WGS sequence"/>
</dbReference>
<name>A0A2G6JNP3_NEPCE</name>
<dbReference type="EMBL" id="PDSH01000013">
    <property type="protein sequence ID" value="PIE25038.1"/>
    <property type="molecule type" value="Genomic_DNA"/>
</dbReference>
<keyword evidence="1" id="KW-0175">Coiled coil</keyword>
<feature type="coiled-coil region" evidence="1">
    <location>
        <begin position="15"/>
        <end position="42"/>
    </location>
</feature>
<reference evidence="2 3" key="1">
    <citation type="submission" date="2017-10" db="EMBL/GenBank/DDBJ databases">
        <title>Novel microbial diversity and functional potential in the marine mammal oral microbiome.</title>
        <authorList>
            <person name="Dudek N.K."/>
            <person name="Sun C.L."/>
            <person name="Burstein D."/>
            <person name="Kantor R.S."/>
            <person name="Aliaga Goltsman D.S."/>
            <person name="Bik E.M."/>
            <person name="Thomas B.C."/>
            <person name="Banfield J.F."/>
            <person name="Relman D.A."/>
        </authorList>
    </citation>
    <scope>NUCLEOTIDE SEQUENCE [LARGE SCALE GENOMIC DNA]</scope>
    <source>
        <strain evidence="2">DOLJORAL78_47_21</strain>
    </source>
</reference>
<accession>A0A2G6JNP3</accession>
<organism evidence="2 3">
    <name type="scientific">Neptuniibacter caesariensis</name>
    <dbReference type="NCBI Taxonomy" id="207954"/>
    <lineage>
        <taxon>Bacteria</taxon>
        <taxon>Pseudomonadati</taxon>
        <taxon>Pseudomonadota</taxon>
        <taxon>Gammaproteobacteria</taxon>
        <taxon>Oceanospirillales</taxon>
        <taxon>Oceanospirillaceae</taxon>
        <taxon>Neptuniibacter</taxon>
    </lineage>
</organism>
<evidence type="ECO:0000313" key="2">
    <source>
        <dbReference type="EMBL" id="PIE25038.1"/>
    </source>
</evidence>
<evidence type="ECO:0000256" key="1">
    <source>
        <dbReference type="SAM" id="Coils"/>
    </source>
</evidence>
<dbReference type="STRING" id="207954.MED92_03328"/>
<sequence>MTEEDLLSQLTSLPLEQLDAIQQSLLLRLEKKEAERERLKKLPPRTSNDLEALAELQGLDLSSLLRDVKRYS</sequence>
<dbReference type="AlphaFoldDB" id="A0A2G6JNP3"/>
<comment type="caution">
    <text evidence="2">The sequence shown here is derived from an EMBL/GenBank/DDBJ whole genome shotgun (WGS) entry which is preliminary data.</text>
</comment>
<proteinExistence type="predicted"/>
<evidence type="ECO:0000313" key="3">
    <source>
        <dbReference type="Proteomes" id="UP000243469"/>
    </source>
</evidence>
<protein>
    <submittedName>
        <fullName evidence="2">Uncharacterized protein</fullName>
    </submittedName>
</protein>
<gene>
    <name evidence="2" type="ORF">CSA60_01640</name>
</gene>